<evidence type="ECO:0000256" key="3">
    <source>
        <dbReference type="ARBA" id="ARBA00022723"/>
    </source>
</evidence>
<evidence type="ECO:0000256" key="1">
    <source>
        <dbReference type="ARBA" id="ARBA00001947"/>
    </source>
</evidence>
<name>A0ABR4GFQ5_9EURO</name>
<accession>A0ABR4GFQ5</accession>
<evidence type="ECO:0000313" key="8">
    <source>
        <dbReference type="EMBL" id="KAL2797853.1"/>
    </source>
</evidence>
<gene>
    <name evidence="8" type="ORF">BJX66DRAFT_334521</name>
</gene>
<dbReference type="SUPFAM" id="SSF51735">
    <property type="entry name" value="NAD(P)-binding Rossmann-fold domains"/>
    <property type="match status" value="1"/>
</dbReference>
<evidence type="ECO:0000256" key="2">
    <source>
        <dbReference type="ARBA" id="ARBA00008072"/>
    </source>
</evidence>
<reference evidence="8 9" key="1">
    <citation type="submission" date="2024-07" db="EMBL/GenBank/DDBJ databases">
        <title>Section-level genome sequencing and comparative genomics of Aspergillus sections Usti and Cavernicolus.</title>
        <authorList>
            <consortium name="Lawrence Berkeley National Laboratory"/>
            <person name="Nybo J.L."/>
            <person name="Vesth T.C."/>
            <person name="Theobald S."/>
            <person name="Frisvad J.C."/>
            <person name="Larsen T.O."/>
            <person name="Kjaerboelling I."/>
            <person name="Rothschild-Mancinelli K."/>
            <person name="Lyhne E.K."/>
            <person name="Kogle M.E."/>
            <person name="Barry K."/>
            <person name="Clum A."/>
            <person name="Na H."/>
            <person name="Ledsgaard L."/>
            <person name="Lin J."/>
            <person name="Lipzen A."/>
            <person name="Kuo A."/>
            <person name="Riley R."/>
            <person name="Mondo S."/>
            <person name="Labutti K."/>
            <person name="Haridas S."/>
            <person name="Pangalinan J."/>
            <person name="Salamov A.A."/>
            <person name="Simmons B.A."/>
            <person name="Magnuson J.K."/>
            <person name="Chen J."/>
            <person name="Drula E."/>
            <person name="Henrissat B."/>
            <person name="Wiebenga A."/>
            <person name="Lubbers R.J."/>
            <person name="Gomes A.C."/>
            <person name="Makela M.R."/>
            <person name="Stajich J."/>
            <person name="Grigoriev I.V."/>
            <person name="Mortensen U.H."/>
            <person name="De Vries R.P."/>
            <person name="Baker S.E."/>
            <person name="Andersen M.R."/>
        </authorList>
    </citation>
    <scope>NUCLEOTIDE SEQUENCE [LARGE SCALE GENOMIC DNA]</scope>
    <source>
        <strain evidence="8 9">CBS 209.92</strain>
    </source>
</reference>
<organism evidence="8 9">
    <name type="scientific">Aspergillus keveii</name>
    <dbReference type="NCBI Taxonomy" id="714993"/>
    <lineage>
        <taxon>Eukaryota</taxon>
        <taxon>Fungi</taxon>
        <taxon>Dikarya</taxon>
        <taxon>Ascomycota</taxon>
        <taxon>Pezizomycotina</taxon>
        <taxon>Eurotiomycetes</taxon>
        <taxon>Eurotiomycetidae</taxon>
        <taxon>Eurotiales</taxon>
        <taxon>Aspergillaceae</taxon>
        <taxon>Aspergillus</taxon>
        <taxon>Aspergillus subgen. Nidulantes</taxon>
    </lineage>
</organism>
<evidence type="ECO:0000313" key="9">
    <source>
        <dbReference type="Proteomes" id="UP001610563"/>
    </source>
</evidence>
<dbReference type="PANTHER" id="PTHR42940">
    <property type="entry name" value="ALCOHOL DEHYDROGENASE 1-RELATED"/>
    <property type="match status" value="1"/>
</dbReference>
<evidence type="ECO:0000259" key="7">
    <source>
        <dbReference type="Pfam" id="PF08240"/>
    </source>
</evidence>
<keyword evidence="6" id="KW-0520">NAD</keyword>
<sequence>MATTDRPRLRFRALRKSFVKAAPAQTPKDSLVSVCEKQIDTSSSASEAGVLSEDVSTSIILPKEQLSVLTPVVGPTLNLHITKVAVTPPKPGEVVVRIAWTGLCGSDPSFCVGPQPGFASHNHIAGHEGIGHIVASHDPSLVNRPVAARYLTYSCQECGYCLRGLPESCPRQLAFPKDLNGTFQHYITVPRHSVIQLPEYVFARDSPIHPSMYAAALCSGSAALKALRAAQLRPQAVIVVFGIAGSIGHLVGLMAKHIYGAKVIGVDVASKAGERMVKTGDVCARFLPAPRHPEQEKAFQQSILKLCEELRGHTNVLTGADSAIVCANRVSAFNNLTSYVCDGASIIIVGWKYRFVPH</sequence>
<dbReference type="SUPFAM" id="SSF50129">
    <property type="entry name" value="GroES-like"/>
    <property type="match status" value="1"/>
</dbReference>
<keyword evidence="5" id="KW-0560">Oxidoreductase</keyword>
<evidence type="ECO:0000256" key="5">
    <source>
        <dbReference type="ARBA" id="ARBA00023002"/>
    </source>
</evidence>
<dbReference type="EMBL" id="JBFTWV010000016">
    <property type="protein sequence ID" value="KAL2797853.1"/>
    <property type="molecule type" value="Genomic_DNA"/>
</dbReference>
<proteinExistence type="inferred from homology"/>
<dbReference type="Pfam" id="PF08240">
    <property type="entry name" value="ADH_N"/>
    <property type="match status" value="1"/>
</dbReference>
<feature type="domain" description="Alcohol dehydrogenase-like N-terminal" evidence="7">
    <location>
        <begin position="90"/>
        <end position="199"/>
    </location>
</feature>
<keyword evidence="3" id="KW-0479">Metal-binding</keyword>
<dbReference type="Gene3D" id="3.90.180.10">
    <property type="entry name" value="Medium-chain alcohol dehydrogenases, catalytic domain"/>
    <property type="match status" value="1"/>
</dbReference>
<keyword evidence="9" id="KW-1185">Reference proteome</keyword>
<comment type="caution">
    <text evidence="8">The sequence shown here is derived from an EMBL/GenBank/DDBJ whole genome shotgun (WGS) entry which is preliminary data.</text>
</comment>
<dbReference type="Gene3D" id="3.40.50.720">
    <property type="entry name" value="NAD(P)-binding Rossmann-like Domain"/>
    <property type="match status" value="1"/>
</dbReference>
<dbReference type="Proteomes" id="UP001610563">
    <property type="component" value="Unassembled WGS sequence"/>
</dbReference>
<dbReference type="InterPro" id="IPR011032">
    <property type="entry name" value="GroES-like_sf"/>
</dbReference>
<protein>
    <submittedName>
        <fullName evidence="8">Chaperonin 10-like protein</fullName>
    </submittedName>
</protein>
<comment type="cofactor">
    <cofactor evidence="1">
        <name>Zn(2+)</name>
        <dbReference type="ChEBI" id="CHEBI:29105"/>
    </cofactor>
</comment>
<dbReference type="InterPro" id="IPR036291">
    <property type="entry name" value="NAD(P)-bd_dom_sf"/>
</dbReference>
<evidence type="ECO:0000256" key="6">
    <source>
        <dbReference type="ARBA" id="ARBA00023027"/>
    </source>
</evidence>
<comment type="similarity">
    <text evidence="2">Belongs to the zinc-containing alcohol dehydrogenase family.</text>
</comment>
<keyword evidence="4" id="KW-0862">Zinc</keyword>
<evidence type="ECO:0000256" key="4">
    <source>
        <dbReference type="ARBA" id="ARBA00022833"/>
    </source>
</evidence>
<dbReference type="InterPro" id="IPR013154">
    <property type="entry name" value="ADH-like_N"/>
</dbReference>
<dbReference type="PANTHER" id="PTHR42940:SF3">
    <property type="entry name" value="ALCOHOL DEHYDROGENASE 1-RELATED"/>
    <property type="match status" value="1"/>
</dbReference>